<protein>
    <submittedName>
        <fullName evidence="8">Hemolysin-III related-domain-containing protein</fullName>
    </submittedName>
</protein>
<keyword evidence="5" id="KW-0479">Metal-binding</keyword>
<feature type="transmembrane region" description="Helical" evidence="7">
    <location>
        <begin position="287"/>
        <end position="310"/>
    </location>
</feature>
<dbReference type="InterPro" id="IPR004254">
    <property type="entry name" value="AdipoR/HlyIII-related"/>
</dbReference>
<comment type="subcellular location">
    <subcellularLocation>
        <location evidence="1">Membrane</location>
        <topology evidence="1">Multi-pass membrane protein</topology>
    </subcellularLocation>
</comment>
<feature type="region of interest" description="Disordered" evidence="6">
    <location>
        <begin position="1"/>
        <end position="37"/>
    </location>
</feature>
<reference evidence="8" key="2">
    <citation type="submission" date="2023-05" db="EMBL/GenBank/DDBJ databases">
        <authorList>
            <consortium name="Lawrence Berkeley National Laboratory"/>
            <person name="Steindorff A."/>
            <person name="Hensen N."/>
            <person name="Bonometti L."/>
            <person name="Westerberg I."/>
            <person name="Brannstrom I.O."/>
            <person name="Guillou S."/>
            <person name="Cros-Aarteil S."/>
            <person name="Calhoun S."/>
            <person name="Haridas S."/>
            <person name="Kuo A."/>
            <person name="Mondo S."/>
            <person name="Pangilinan J."/>
            <person name="Riley R."/>
            <person name="Labutti K."/>
            <person name="Andreopoulos B."/>
            <person name="Lipzen A."/>
            <person name="Chen C."/>
            <person name="Yanf M."/>
            <person name="Daum C."/>
            <person name="Ng V."/>
            <person name="Clum A."/>
            <person name="Ohm R."/>
            <person name="Martin F."/>
            <person name="Silar P."/>
            <person name="Natvig D."/>
            <person name="Lalanne C."/>
            <person name="Gautier V."/>
            <person name="Ament-Velasquez S.L."/>
            <person name="Kruys A."/>
            <person name="Hutchinson M.I."/>
            <person name="Powell A.J."/>
            <person name="Barry K."/>
            <person name="Miller A.N."/>
            <person name="Grigoriev I.V."/>
            <person name="Debuchy R."/>
            <person name="Gladieux P."/>
            <person name="Thoren M.H."/>
            <person name="Johannesson H."/>
        </authorList>
    </citation>
    <scope>NUCLEOTIDE SEQUENCE</scope>
    <source>
        <strain evidence="8">CBS 990.96</strain>
    </source>
</reference>
<feature type="compositionally biased region" description="Basic residues" evidence="6">
    <location>
        <begin position="8"/>
        <end position="19"/>
    </location>
</feature>
<keyword evidence="2 7" id="KW-0812">Transmembrane</keyword>
<name>A0AAN7BUE9_9PEZI</name>
<accession>A0AAN7BUE9</accession>
<dbReference type="GO" id="GO:0006882">
    <property type="term" value="P:intracellular zinc ion homeostasis"/>
    <property type="evidence" value="ECO:0007669"/>
    <property type="project" value="TreeGrafter"/>
</dbReference>
<feature type="binding site" evidence="5">
    <location>
        <position position="289"/>
    </location>
    <ligand>
        <name>Zn(2+)</name>
        <dbReference type="ChEBI" id="CHEBI:29105"/>
    </ligand>
</feature>
<evidence type="ECO:0000256" key="2">
    <source>
        <dbReference type="ARBA" id="ARBA00022692"/>
    </source>
</evidence>
<feature type="transmembrane region" description="Helical" evidence="7">
    <location>
        <begin position="249"/>
        <end position="267"/>
    </location>
</feature>
<dbReference type="GO" id="GO:0038023">
    <property type="term" value="F:signaling receptor activity"/>
    <property type="evidence" value="ECO:0007669"/>
    <property type="project" value="TreeGrafter"/>
</dbReference>
<keyword evidence="3 7" id="KW-1133">Transmembrane helix</keyword>
<evidence type="ECO:0000256" key="1">
    <source>
        <dbReference type="ARBA" id="ARBA00004141"/>
    </source>
</evidence>
<evidence type="ECO:0000256" key="4">
    <source>
        <dbReference type="ARBA" id="ARBA00023136"/>
    </source>
</evidence>
<evidence type="ECO:0000256" key="7">
    <source>
        <dbReference type="SAM" id="Phobius"/>
    </source>
</evidence>
<dbReference type="Proteomes" id="UP001301958">
    <property type="component" value="Unassembled WGS sequence"/>
</dbReference>
<sequence length="319" mass="36284">MSTVTRLRASRPQHPKVPKRQPEESTSDTTLKSGRPGRPSLLSFSEMPEWFQHEANQWILDGYRPISGSAQVSFRSWSYLHNESVNIYSHLIPGVGFLLGEWYLQQYLTSRYPEATFADFIAFSVFILTAVLCMSFSATYHTMLNHSQKMENLFLRLDMLGILLFIIGDLVLGMYVVFWCEPLPRNIYWAMVAVLGTLTVFMTMYPKFQGAKYRLFRALIFVATGLFGLVPLIHGIYTFGISQMMNKALPYTAAKAGFLLSGTLFYATRFPESRYPGKFDFWGSHSIFHVLVVCSALVQLVGYFDALGYAHAKLTCSTR</sequence>
<feature type="transmembrane region" description="Helical" evidence="7">
    <location>
        <begin position="160"/>
        <end position="180"/>
    </location>
</feature>
<dbReference type="Pfam" id="PF03006">
    <property type="entry name" value="HlyIII"/>
    <property type="match status" value="1"/>
</dbReference>
<reference evidence="8" key="1">
    <citation type="journal article" date="2023" name="Mol. Phylogenet. Evol.">
        <title>Genome-scale phylogeny and comparative genomics of the fungal order Sordariales.</title>
        <authorList>
            <person name="Hensen N."/>
            <person name="Bonometti L."/>
            <person name="Westerberg I."/>
            <person name="Brannstrom I.O."/>
            <person name="Guillou S."/>
            <person name="Cros-Aarteil S."/>
            <person name="Calhoun S."/>
            <person name="Haridas S."/>
            <person name="Kuo A."/>
            <person name="Mondo S."/>
            <person name="Pangilinan J."/>
            <person name="Riley R."/>
            <person name="LaButti K."/>
            <person name="Andreopoulos B."/>
            <person name="Lipzen A."/>
            <person name="Chen C."/>
            <person name="Yan M."/>
            <person name="Daum C."/>
            <person name="Ng V."/>
            <person name="Clum A."/>
            <person name="Steindorff A."/>
            <person name="Ohm R.A."/>
            <person name="Martin F."/>
            <person name="Silar P."/>
            <person name="Natvig D.O."/>
            <person name="Lalanne C."/>
            <person name="Gautier V."/>
            <person name="Ament-Velasquez S.L."/>
            <person name="Kruys A."/>
            <person name="Hutchinson M.I."/>
            <person name="Powell A.J."/>
            <person name="Barry K."/>
            <person name="Miller A.N."/>
            <person name="Grigoriev I.V."/>
            <person name="Debuchy R."/>
            <person name="Gladieux P."/>
            <person name="Hiltunen Thoren M."/>
            <person name="Johannesson H."/>
        </authorList>
    </citation>
    <scope>NUCLEOTIDE SEQUENCE</scope>
    <source>
        <strain evidence="8">CBS 990.96</strain>
    </source>
</reference>
<evidence type="ECO:0000313" key="9">
    <source>
        <dbReference type="Proteomes" id="UP001301958"/>
    </source>
</evidence>
<keyword evidence="5" id="KW-0862">Zinc</keyword>
<evidence type="ECO:0000256" key="6">
    <source>
        <dbReference type="SAM" id="MobiDB-lite"/>
    </source>
</evidence>
<feature type="binding site" evidence="5">
    <location>
        <position position="285"/>
    </location>
    <ligand>
        <name>Zn(2+)</name>
        <dbReference type="ChEBI" id="CHEBI:29105"/>
    </ligand>
</feature>
<feature type="transmembrane region" description="Helical" evidence="7">
    <location>
        <begin position="116"/>
        <end position="140"/>
    </location>
</feature>
<feature type="transmembrane region" description="Helical" evidence="7">
    <location>
        <begin position="187"/>
        <end position="206"/>
    </location>
</feature>
<feature type="transmembrane region" description="Helical" evidence="7">
    <location>
        <begin position="218"/>
        <end position="237"/>
    </location>
</feature>
<evidence type="ECO:0000313" key="8">
    <source>
        <dbReference type="EMBL" id="KAK4229193.1"/>
    </source>
</evidence>
<organism evidence="8 9">
    <name type="scientific">Podospora fimiseda</name>
    <dbReference type="NCBI Taxonomy" id="252190"/>
    <lineage>
        <taxon>Eukaryota</taxon>
        <taxon>Fungi</taxon>
        <taxon>Dikarya</taxon>
        <taxon>Ascomycota</taxon>
        <taxon>Pezizomycotina</taxon>
        <taxon>Sordariomycetes</taxon>
        <taxon>Sordariomycetidae</taxon>
        <taxon>Sordariales</taxon>
        <taxon>Podosporaceae</taxon>
        <taxon>Podospora</taxon>
    </lineage>
</organism>
<keyword evidence="4 7" id="KW-0472">Membrane</keyword>
<dbReference type="PANTHER" id="PTHR20855">
    <property type="entry name" value="ADIPOR/PROGESTIN RECEPTOR-RELATED"/>
    <property type="match status" value="1"/>
</dbReference>
<evidence type="ECO:0000256" key="5">
    <source>
        <dbReference type="PIRSR" id="PIRSR604254-1"/>
    </source>
</evidence>
<feature type="binding site" evidence="5">
    <location>
        <position position="141"/>
    </location>
    <ligand>
        <name>Zn(2+)</name>
        <dbReference type="ChEBI" id="CHEBI:29105"/>
    </ligand>
</feature>
<dbReference type="GO" id="GO:0046872">
    <property type="term" value="F:metal ion binding"/>
    <property type="evidence" value="ECO:0007669"/>
    <property type="project" value="UniProtKB-KW"/>
</dbReference>
<evidence type="ECO:0000256" key="3">
    <source>
        <dbReference type="ARBA" id="ARBA00022989"/>
    </source>
</evidence>
<dbReference type="GO" id="GO:0016020">
    <property type="term" value="C:membrane"/>
    <property type="evidence" value="ECO:0007669"/>
    <property type="project" value="UniProtKB-SubCell"/>
</dbReference>
<comment type="caution">
    <text evidence="8">The sequence shown here is derived from an EMBL/GenBank/DDBJ whole genome shotgun (WGS) entry which is preliminary data.</text>
</comment>
<dbReference type="AlphaFoldDB" id="A0AAN7BUE9"/>
<gene>
    <name evidence="8" type="ORF">QBC38DRAFT_521547</name>
</gene>
<dbReference type="PANTHER" id="PTHR20855:SF130">
    <property type="entry name" value="HAEMOLYSIN-III FAMILY PROTEIN"/>
    <property type="match status" value="1"/>
</dbReference>
<proteinExistence type="predicted"/>
<keyword evidence="9" id="KW-1185">Reference proteome</keyword>
<dbReference type="EMBL" id="MU865310">
    <property type="protein sequence ID" value="KAK4229193.1"/>
    <property type="molecule type" value="Genomic_DNA"/>
</dbReference>